<evidence type="ECO:0000313" key="3">
    <source>
        <dbReference type="Proteomes" id="UP000275385"/>
    </source>
</evidence>
<comment type="caution">
    <text evidence="2">The sequence shown here is derived from an EMBL/GenBank/DDBJ whole genome shotgun (WGS) entry which is preliminary data.</text>
</comment>
<name>A0A420YES9_9PEZI</name>
<evidence type="ECO:0008006" key="4">
    <source>
        <dbReference type="Google" id="ProtNLM"/>
    </source>
</evidence>
<keyword evidence="1" id="KW-0732">Signal</keyword>
<organism evidence="2 3">
    <name type="scientific">Coniochaeta pulveracea</name>
    <dbReference type="NCBI Taxonomy" id="177199"/>
    <lineage>
        <taxon>Eukaryota</taxon>
        <taxon>Fungi</taxon>
        <taxon>Dikarya</taxon>
        <taxon>Ascomycota</taxon>
        <taxon>Pezizomycotina</taxon>
        <taxon>Sordariomycetes</taxon>
        <taxon>Sordariomycetidae</taxon>
        <taxon>Coniochaetales</taxon>
        <taxon>Coniochaetaceae</taxon>
        <taxon>Coniochaeta</taxon>
    </lineage>
</organism>
<evidence type="ECO:0000313" key="2">
    <source>
        <dbReference type="EMBL" id="RKU46406.1"/>
    </source>
</evidence>
<feature type="signal peptide" evidence="1">
    <location>
        <begin position="1"/>
        <end position="16"/>
    </location>
</feature>
<proteinExistence type="predicted"/>
<sequence>MKLASLALALAGLASAGQHWEITPLTEDAMLFFSEQAFDTADYNHTLFNVTKLPEQPSIEQVAVAHDDVCDKTGNPKVHPEWCIPTNDKSQCNAAYYFPRQLYNGPAPPKNTIDNWIYDNNCERVIGCYLNKEKNTDWWSTTSPELRWTLESRLPQPQEGPSGGNLAPDFKYVDVKCLHPNCQGWSAVYWSDDQGPDGIILWRHSFKCDQP</sequence>
<keyword evidence="3" id="KW-1185">Reference proteome</keyword>
<feature type="chain" id="PRO_5019532356" description="Ig-like domain-containing protein" evidence="1">
    <location>
        <begin position="17"/>
        <end position="211"/>
    </location>
</feature>
<protein>
    <recommendedName>
        <fullName evidence="4">Ig-like domain-containing protein</fullName>
    </recommendedName>
</protein>
<reference evidence="2 3" key="1">
    <citation type="submission" date="2018-08" db="EMBL/GenBank/DDBJ databases">
        <title>Draft genome of the lignicolous fungus Coniochaeta pulveracea.</title>
        <authorList>
            <person name="Borstlap C.J."/>
            <person name="De Witt R.N."/>
            <person name="Botha A."/>
            <person name="Volschenk H."/>
        </authorList>
    </citation>
    <scope>NUCLEOTIDE SEQUENCE [LARGE SCALE GENOMIC DNA]</scope>
    <source>
        <strain evidence="2 3">CAB683</strain>
    </source>
</reference>
<gene>
    <name evidence="2" type="ORF">DL546_005505</name>
</gene>
<dbReference type="Proteomes" id="UP000275385">
    <property type="component" value="Unassembled WGS sequence"/>
</dbReference>
<dbReference type="EMBL" id="QVQW01000014">
    <property type="protein sequence ID" value="RKU46406.1"/>
    <property type="molecule type" value="Genomic_DNA"/>
</dbReference>
<accession>A0A420YES9</accession>
<dbReference type="AlphaFoldDB" id="A0A420YES9"/>
<evidence type="ECO:0000256" key="1">
    <source>
        <dbReference type="SAM" id="SignalP"/>
    </source>
</evidence>